<gene>
    <name evidence="2" type="ORF">HID58_060800</name>
</gene>
<keyword evidence="3" id="KW-1185">Reference proteome</keyword>
<reference evidence="2 3" key="1">
    <citation type="submission" date="2021-05" db="EMBL/GenBank/DDBJ databases">
        <title>Genome Assembly of Synthetic Allotetraploid Brassica napus Reveals Homoeologous Exchanges between Subgenomes.</title>
        <authorList>
            <person name="Davis J.T."/>
        </authorList>
    </citation>
    <scope>NUCLEOTIDE SEQUENCE [LARGE SCALE GENOMIC DNA]</scope>
    <source>
        <strain evidence="3">cv. Da-Ae</strain>
        <tissue evidence="2">Seedling</tissue>
    </source>
</reference>
<evidence type="ECO:0000256" key="1">
    <source>
        <dbReference type="SAM" id="MobiDB-lite"/>
    </source>
</evidence>
<proteinExistence type="predicted"/>
<feature type="compositionally biased region" description="Gly residues" evidence="1">
    <location>
        <begin position="323"/>
        <end position="347"/>
    </location>
</feature>
<feature type="region of interest" description="Disordered" evidence="1">
    <location>
        <begin position="368"/>
        <end position="387"/>
    </location>
</feature>
<sequence>MEKISGGRNVGSSSGGTGSKEIRTNTGEGLCNSCIVVMTGRWIMLDNGDWDFKIDNDRMGRAVDSSKIRGVEELKTCILAAYGLLGREVLAEMSYWLNDGESEMVGLVASPVEIATYKDFRIFKALHRADKSVNLFVTLRESVGGEMIFLRSERVIRVQMNAPVRPPDEDVAFLMEVQQIEERYKRNSQSGGMVATSKDQDKSGETLDDGSGANSENCEQEKGNVCGDDLAVDNREKKEGKVEEGGAVKTASDNLPQQICLIQDTRTLSVEQVSVENGNNGGAHEDVAAEDEGDDSDYDYNGWHDYCRNDCVMDDDDDFVEGPGKGRSGGQSGGKGIRRPGGIGGTGATKSGCEVTETEVGVDVVLVTPPQSKNKHTRVTEDNDDDVVVDTPIPQPAAFQGEEVLTKAGDNVSGTPTDVARR</sequence>
<evidence type="ECO:0000313" key="3">
    <source>
        <dbReference type="Proteomes" id="UP000824890"/>
    </source>
</evidence>
<feature type="region of interest" description="Disordered" evidence="1">
    <location>
        <begin position="184"/>
        <end position="249"/>
    </location>
</feature>
<dbReference type="EMBL" id="JAGKQM010000014">
    <property type="protein sequence ID" value="KAH0884704.1"/>
    <property type="molecule type" value="Genomic_DNA"/>
</dbReference>
<name>A0ABQ7ZWS0_BRANA</name>
<feature type="region of interest" description="Disordered" evidence="1">
    <location>
        <begin position="1"/>
        <end position="22"/>
    </location>
</feature>
<feature type="compositionally biased region" description="Low complexity" evidence="1">
    <location>
        <begin position="1"/>
        <end position="12"/>
    </location>
</feature>
<comment type="caution">
    <text evidence="2">The sequence shown here is derived from an EMBL/GenBank/DDBJ whole genome shotgun (WGS) entry which is preliminary data.</text>
</comment>
<feature type="region of interest" description="Disordered" evidence="1">
    <location>
        <begin position="318"/>
        <end position="356"/>
    </location>
</feature>
<organism evidence="2 3">
    <name type="scientific">Brassica napus</name>
    <name type="common">Rape</name>
    <dbReference type="NCBI Taxonomy" id="3708"/>
    <lineage>
        <taxon>Eukaryota</taxon>
        <taxon>Viridiplantae</taxon>
        <taxon>Streptophyta</taxon>
        <taxon>Embryophyta</taxon>
        <taxon>Tracheophyta</taxon>
        <taxon>Spermatophyta</taxon>
        <taxon>Magnoliopsida</taxon>
        <taxon>eudicotyledons</taxon>
        <taxon>Gunneridae</taxon>
        <taxon>Pentapetalae</taxon>
        <taxon>rosids</taxon>
        <taxon>malvids</taxon>
        <taxon>Brassicales</taxon>
        <taxon>Brassicaceae</taxon>
        <taxon>Brassiceae</taxon>
        <taxon>Brassica</taxon>
    </lineage>
</organism>
<evidence type="ECO:0000313" key="2">
    <source>
        <dbReference type="EMBL" id="KAH0884704.1"/>
    </source>
</evidence>
<dbReference type="Proteomes" id="UP000824890">
    <property type="component" value="Unassembled WGS sequence"/>
</dbReference>
<protein>
    <submittedName>
        <fullName evidence="2">Uncharacterized protein</fullName>
    </submittedName>
</protein>
<feature type="compositionally biased region" description="Basic and acidic residues" evidence="1">
    <location>
        <begin position="232"/>
        <end position="246"/>
    </location>
</feature>
<accession>A0ABQ7ZWS0</accession>